<dbReference type="InterPro" id="IPR010982">
    <property type="entry name" value="Lambda_DNA-bd_dom_sf"/>
</dbReference>
<name>A0ABD5B7T5_ELIMR</name>
<dbReference type="AlphaFoldDB" id="A0ABD5B7T5"/>
<dbReference type="Proteomes" id="UP001239265">
    <property type="component" value="Unassembled WGS sequence"/>
</dbReference>
<evidence type="ECO:0000259" key="1">
    <source>
        <dbReference type="PROSITE" id="PS50943"/>
    </source>
</evidence>
<sequence>MNYQLQSFRYRVAVGITFKKLRVAIKIDNKAMTQQYLNNDIFIKYSKSWNAAREEALPNTTLENLFIIANYFNISIEELFEQVAKVSKAEIDSAIREKKILREKYNILK</sequence>
<protein>
    <recommendedName>
        <fullName evidence="1">HTH cro/C1-type domain-containing protein</fullName>
    </recommendedName>
</protein>
<gene>
    <name evidence="2" type="ORF">QT385_14990</name>
</gene>
<evidence type="ECO:0000313" key="3">
    <source>
        <dbReference type="Proteomes" id="UP001239265"/>
    </source>
</evidence>
<evidence type="ECO:0000313" key="2">
    <source>
        <dbReference type="EMBL" id="MDQ8749959.1"/>
    </source>
</evidence>
<comment type="caution">
    <text evidence="2">The sequence shown here is derived from an EMBL/GenBank/DDBJ whole genome shotgun (WGS) entry which is preliminary data.</text>
</comment>
<reference evidence="2 3" key="1">
    <citation type="submission" date="2023-06" db="EMBL/GenBank/DDBJ databases">
        <title>Nosocomial Elizabethkingia miricola genome.</title>
        <authorList>
            <person name="Morgado S."/>
            <person name="Fonseca E."/>
            <person name="Freitas F."/>
            <person name="Vicente A.C."/>
        </authorList>
    </citation>
    <scope>NUCLEOTIDE SEQUENCE [LARGE SCALE GENOMIC DNA]</scope>
    <source>
        <strain evidence="2 3">EM15</strain>
    </source>
</reference>
<dbReference type="PROSITE" id="PS50943">
    <property type="entry name" value="HTH_CROC1"/>
    <property type="match status" value="1"/>
</dbReference>
<feature type="domain" description="HTH cro/C1-type" evidence="1">
    <location>
        <begin position="59"/>
        <end position="79"/>
    </location>
</feature>
<accession>A0ABD5B7T5</accession>
<dbReference type="EMBL" id="JAUCQJ010000004">
    <property type="protein sequence ID" value="MDQ8749959.1"/>
    <property type="molecule type" value="Genomic_DNA"/>
</dbReference>
<proteinExistence type="predicted"/>
<dbReference type="InterPro" id="IPR001387">
    <property type="entry name" value="Cro/C1-type_HTH"/>
</dbReference>
<dbReference type="Gene3D" id="1.10.260.40">
    <property type="entry name" value="lambda repressor-like DNA-binding domains"/>
    <property type="match status" value="1"/>
</dbReference>
<dbReference type="RefSeq" id="WP_104916162.1">
    <property type="nucleotide sequence ID" value="NZ_JAUCQJ010000004.1"/>
</dbReference>
<organism evidence="2 3">
    <name type="scientific">Elizabethkingia miricola</name>
    <name type="common">Chryseobacterium miricola</name>
    <dbReference type="NCBI Taxonomy" id="172045"/>
    <lineage>
        <taxon>Bacteria</taxon>
        <taxon>Pseudomonadati</taxon>
        <taxon>Bacteroidota</taxon>
        <taxon>Flavobacteriia</taxon>
        <taxon>Flavobacteriales</taxon>
        <taxon>Weeksellaceae</taxon>
        <taxon>Elizabethkingia</taxon>
    </lineage>
</organism>